<name>A0A317G5H7_BUTFI</name>
<accession>A0A317G5H7</accession>
<sequence length="377" mass="43943">MTITIIGWYGTETLGDCAILDGILNVISAFFPKTLVKLGSLYPYLTERTVYEEKQVFHDSAPNVSIEIFNEKDREDLESSIDGSDLLVMGGGPLCDIDEVYIIKHAFDYARIKGISRIIMGCGLGPIEREEYISVVREILMNSNKTSFRDDYSIQLAHSLYENDIDFNNISVIGDPALISVERYKRERTELLPSDKDYVAVNFWNPPTHLYHYKTQKFDNFKELLSAFSEHYKQVLLIPMSTFFIGNDDRYLYTRYAQLLSCEKIKIIHKPINLYELYRVYAEALACFGVRYHAIVMQTVLNGNNYIYDYTDPEHGKIAGFIAKLNTSFYQNRYYSIYNQSNFDAYEVVRELKTNNKFLYRTNNELEHYKKWLSEIV</sequence>
<dbReference type="PANTHER" id="PTHR36836">
    <property type="entry name" value="COLANIC ACID BIOSYNTHESIS PROTEIN WCAK"/>
    <property type="match status" value="1"/>
</dbReference>
<evidence type="ECO:0000259" key="1">
    <source>
        <dbReference type="Pfam" id="PF04230"/>
    </source>
</evidence>
<proteinExistence type="predicted"/>
<reference evidence="2 3" key="1">
    <citation type="submission" date="2017-09" db="EMBL/GenBank/DDBJ databases">
        <title>High-quality draft genome sequence of Butyrivibrio fibrisolvens INBov1, isolated from cow rumen.</title>
        <authorList>
            <person name="Rodriguez Hernaez J."/>
            <person name="Rivarola M."/>
            <person name="Paniego N."/>
            <person name="Cravero S."/>
            <person name="Ceron Cucchi M."/>
            <person name="Martinez M.C."/>
        </authorList>
    </citation>
    <scope>NUCLEOTIDE SEQUENCE [LARGE SCALE GENOMIC DNA]</scope>
    <source>
        <strain evidence="2 3">INBov1</strain>
    </source>
</reference>
<feature type="domain" description="Polysaccharide pyruvyl transferase" evidence="1">
    <location>
        <begin position="54"/>
        <end position="297"/>
    </location>
</feature>
<organism evidence="2 3">
    <name type="scientific">Butyrivibrio fibrisolvens</name>
    <dbReference type="NCBI Taxonomy" id="831"/>
    <lineage>
        <taxon>Bacteria</taxon>
        <taxon>Bacillati</taxon>
        <taxon>Bacillota</taxon>
        <taxon>Clostridia</taxon>
        <taxon>Lachnospirales</taxon>
        <taxon>Lachnospiraceae</taxon>
        <taxon>Butyrivibrio</taxon>
    </lineage>
</organism>
<gene>
    <name evidence="2" type="ORF">CPT75_20270</name>
</gene>
<dbReference type="PANTHER" id="PTHR36836:SF1">
    <property type="entry name" value="COLANIC ACID BIOSYNTHESIS PROTEIN WCAK"/>
    <property type="match status" value="1"/>
</dbReference>
<dbReference type="InterPro" id="IPR007345">
    <property type="entry name" value="Polysacch_pyruvyl_Trfase"/>
</dbReference>
<dbReference type="Proteomes" id="UP000245488">
    <property type="component" value="Chromosome"/>
</dbReference>
<keyword evidence="3" id="KW-1185">Reference proteome</keyword>
<evidence type="ECO:0000313" key="2">
    <source>
        <dbReference type="EMBL" id="PWT29268.1"/>
    </source>
</evidence>
<protein>
    <recommendedName>
        <fullName evidence="1">Polysaccharide pyruvyl transferase domain-containing protein</fullName>
    </recommendedName>
</protein>
<dbReference type="AlphaFoldDB" id="A0A317G5H7"/>
<evidence type="ECO:0000313" key="3">
    <source>
        <dbReference type="Proteomes" id="UP000245488"/>
    </source>
</evidence>
<dbReference type="RefSeq" id="WP_110074205.1">
    <property type="nucleotide sequence ID" value="NZ_CM009896.1"/>
</dbReference>
<dbReference type="Pfam" id="PF04230">
    <property type="entry name" value="PS_pyruv_trans"/>
    <property type="match status" value="1"/>
</dbReference>
<dbReference type="EMBL" id="NXNG01000001">
    <property type="protein sequence ID" value="PWT29268.1"/>
    <property type="molecule type" value="Genomic_DNA"/>
</dbReference>
<comment type="caution">
    <text evidence="2">The sequence shown here is derived from an EMBL/GenBank/DDBJ whole genome shotgun (WGS) entry which is preliminary data.</text>
</comment>